<keyword evidence="9 10" id="KW-0119">Carbohydrate metabolism</keyword>
<comment type="caution">
    <text evidence="11">The sequence shown here is derived from an EMBL/GenBank/DDBJ whole genome shotgun (WGS) entry which is preliminary data.</text>
</comment>
<dbReference type="InterPro" id="IPR023198">
    <property type="entry name" value="PGP-like_dom2"/>
</dbReference>
<evidence type="ECO:0000256" key="3">
    <source>
        <dbReference type="ARBA" id="ARBA00004818"/>
    </source>
</evidence>
<reference evidence="11 12" key="1">
    <citation type="submission" date="2024-08" db="EMBL/GenBank/DDBJ databases">
        <authorList>
            <person name="Lu H."/>
        </authorList>
    </citation>
    <scope>NUCLEOTIDE SEQUENCE [LARGE SCALE GENOMIC DNA]</scope>
    <source>
        <strain evidence="11 12">BYS180W</strain>
    </source>
</reference>
<dbReference type="PANTHER" id="PTHR43434:SF1">
    <property type="entry name" value="PHOSPHOGLYCOLATE PHOSPHATASE"/>
    <property type="match status" value="1"/>
</dbReference>
<feature type="binding site" evidence="10">
    <location>
        <position position="40"/>
    </location>
    <ligand>
        <name>Mg(2+)</name>
        <dbReference type="ChEBI" id="CHEBI:18420"/>
    </ligand>
</feature>
<dbReference type="PRINTS" id="PR00413">
    <property type="entry name" value="HADHALOGNASE"/>
</dbReference>
<dbReference type="InterPro" id="IPR050155">
    <property type="entry name" value="HAD-like_hydrolase_sf"/>
</dbReference>
<dbReference type="NCBIfam" id="TIGR01449">
    <property type="entry name" value="PGP_bact"/>
    <property type="match status" value="1"/>
</dbReference>
<evidence type="ECO:0000256" key="8">
    <source>
        <dbReference type="ARBA" id="ARBA00022842"/>
    </source>
</evidence>
<evidence type="ECO:0000256" key="7">
    <source>
        <dbReference type="ARBA" id="ARBA00022801"/>
    </source>
</evidence>
<dbReference type="EMBL" id="JBIGHZ010000004">
    <property type="protein sequence ID" value="MFG6448602.1"/>
    <property type="molecule type" value="Genomic_DNA"/>
</dbReference>
<evidence type="ECO:0000313" key="11">
    <source>
        <dbReference type="EMBL" id="MFG6448602.1"/>
    </source>
</evidence>
<dbReference type="Proteomes" id="UP001606099">
    <property type="component" value="Unassembled WGS sequence"/>
</dbReference>
<evidence type="ECO:0000256" key="9">
    <source>
        <dbReference type="ARBA" id="ARBA00023277"/>
    </source>
</evidence>
<evidence type="ECO:0000256" key="4">
    <source>
        <dbReference type="ARBA" id="ARBA00006171"/>
    </source>
</evidence>
<dbReference type="InterPro" id="IPR041492">
    <property type="entry name" value="HAD_2"/>
</dbReference>
<comment type="pathway">
    <text evidence="3 10">Organic acid metabolism; glycolate biosynthesis; glycolate from 2-phosphoglycolate: step 1/1.</text>
</comment>
<dbReference type="InterPro" id="IPR006439">
    <property type="entry name" value="HAD-SF_hydro_IA"/>
</dbReference>
<proteinExistence type="inferred from homology"/>
<dbReference type="InterPro" id="IPR023214">
    <property type="entry name" value="HAD_sf"/>
</dbReference>
<protein>
    <recommendedName>
        <fullName evidence="5 10">Phosphoglycolate phosphatase</fullName>
        <shortName evidence="10">PGP</shortName>
        <shortName evidence="10">PGPase</shortName>
        <ecNumber evidence="5 10">3.1.3.18</ecNumber>
    </recommendedName>
</protein>
<keyword evidence="8 10" id="KW-0460">Magnesium</keyword>
<dbReference type="SFLD" id="SFLDG01129">
    <property type="entry name" value="C1.5:_HAD__Beta-PGM__Phosphata"/>
    <property type="match status" value="1"/>
</dbReference>
<dbReference type="EC" id="3.1.3.18" evidence="5 10"/>
<dbReference type="Pfam" id="PF13419">
    <property type="entry name" value="HAD_2"/>
    <property type="match status" value="1"/>
</dbReference>
<feature type="binding site" evidence="10">
    <location>
        <position position="198"/>
    </location>
    <ligand>
        <name>Mg(2+)</name>
        <dbReference type="ChEBI" id="CHEBI:18420"/>
    </ligand>
</feature>
<dbReference type="Gene3D" id="3.40.50.1000">
    <property type="entry name" value="HAD superfamily/HAD-like"/>
    <property type="match status" value="1"/>
</dbReference>
<comment type="catalytic activity">
    <reaction evidence="1 10">
        <text>2-phosphoglycolate + H2O = glycolate + phosphate</text>
        <dbReference type="Rhea" id="RHEA:14369"/>
        <dbReference type="ChEBI" id="CHEBI:15377"/>
        <dbReference type="ChEBI" id="CHEBI:29805"/>
        <dbReference type="ChEBI" id="CHEBI:43474"/>
        <dbReference type="ChEBI" id="CHEBI:58033"/>
        <dbReference type="EC" id="3.1.3.18"/>
    </reaction>
</comment>
<name>A0ABW7FWA5_9BURK</name>
<keyword evidence="6 10" id="KW-0479">Metal-binding</keyword>
<feature type="active site" description="Nucleophile" evidence="10">
    <location>
        <position position="38"/>
    </location>
</feature>
<comment type="cofactor">
    <cofactor evidence="2 10">
        <name>Mg(2+)</name>
        <dbReference type="ChEBI" id="CHEBI:18420"/>
    </cofactor>
</comment>
<evidence type="ECO:0000256" key="2">
    <source>
        <dbReference type="ARBA" id="ARBA00001946"/>
    </source>
</evidence>
<dbReference type="RefSeq" id="WP_394461015.1">
    <property type="nucleotide sequence ID" value="NZ_JBIGHZ010000004.1"/>
</dbReference>
<dbReference type="SUPFAM" id="SSF56784">
    <property type="entry name" value="HAD-like"/>
    <property type="match status" value="1"/>
</dbReference>
<keyword evidence="7 10" id="KW-0378">Hydrolase</keyword>
<evidence type="ECO:0000313" key="12">
    <source>
        <dbReference type="Proteomes" id="UP001606099"/>
    </source>
</evidence>
<evidence type="ECO:0000256" key="1">
    <source>
        <dbReference type="ARBA" id="ARBA00000830"/>
    </source>
</evidence>
<dbReference type="PANTHER" id="PTHR43434">
    <property type="entry name" value="PHOSPHOGLYCOLATE PHOSPHATASE"/>
    <property type="match status" value="1"/>
</dbReference>
<gene>
    <name evidence="11" type="primary">gph</name>
    <name evidence="11" type="ORF">ACG0Z6_10170</name>
</gene>
<organism evidence="11 12">
    <name type="scientific">Roseateles rivi</name>
    <dbReference type="NCBI Taxonomy" id="3299028"/>
    <lineage>
        <taxon>Bacteria</taxon>
        <taxon>Pseudomonadati</taxon>
        <taxon>Pseudomonadota</taxon>
        <taxon>Betaproteobacteria</taxon>
        <taxon>Burkholderiales</taxon>
        <taxon>Sphaerotilaceae</taxon>
        <taxon>Roseateles</taxon>
    </lineage>
</organism>
<dbReference type="SFLD" id="SFLDG01135">
    <property type="entry name" value="C1.5.6:_HAD__Beta-PGM__Phospha"/>
    <property type="match status" value="1"/>
</dbReference>
<evidence type="ECO:0000256" key="10">
    <source>
        <dbReference type="HAMAP-Rule" id="MF_00495"/>
    </source>
</evidence>
<comment type="similarity">
    <text evidence="4 10">Belongs to the HAD-like hydrolase superfamily. CbbY/CbbZ/Gph/YieH family.</text>
</comment>
<sequence>MLLGVKFVGGKGHQGIGMTRLCSPAVFSLASPRALLFDLDGTLVDTLGDFCAVLDAAFTECGWPTPSRAFVAATIGKGGEHLIRSALTHQGIPQDAYAMAAEAYQRHYEHLNGTHSQVFPGVSEALAGLHQRGLPLVCLTNKPQAFARTLLDRKGLLACFSAVWGGDSFERKKPDPLPIVRSAELLGLRAQQVWMIGDSRNDAQAARAAGAPVMLVAYGYNHGEPVEQAGADAVLESLLELPPMLDEAAAREAG</sequence>
<keyword evidence="12" id="KW-1185">Reference proteome</keyword>
<feature type="binding site" evidence="10">
    <location>
        <position position="38"/>
    </location>
    <ligand>
        <name>Mg(2+)</name>
        <dbReference type="ChEBI" id="CHEBI:18420"/>
    </ligand>
</feature>
<dbReference type="GO" id="GO:0008967">
    <property type="term" value="F:phosphoglycolate phosphatase activity"/>
    <property type="evidence" value="ECO:0007669"/>
    <property type="project" value="UniProtKB-EC"/>
</dbReference>
<evidence type="ECO:0000256" key="5">
    <source>
        <dbReference type="ARBA" id="ARBA00013078"/>
    </source>
</evidence>
<evidence type="ECO:0000256" key="6">
    <source>
        <dbReference type="ARBA" id="ARBA00022723"/>
    </source>
</evidence>
<accession>A0ABW7FWA5</accession>
<dbReference type="InterPro" id="IPR036412">
    <property type="entry name" value="HAD-like_sf"/>
</dbReference>
<comment type="function">
    <text evidence="10">Specifically catalyzes the dephosphorylation of 2-phosphoglycolate. Is involved in the dissimilation of the intracellular 2-phosphoglycolate formed during the DNA repair of 3'-phosphoglycolate ends, a major class of DNA lesions induced by oxidative stress.</text>
</comment>
<dbReference type="Gene3D" id="1.10.150.240">
    <property type="entry name" value="Putative phosphatase, domain 2"/>
    <property type="match status" value="1"/>
</dbReference>
<dbReference type="InterPro" id="IPR037512">
    <property type="entry name" value="PGPase_prok"/>
</dbReference>
<dbReference type="SFLD" id="SFLDS00003">
    <property type="entry name" value="Haloacid_Dehalogenase"/>
    <property type="match status" value="1"/>
</dbReference>
<dbReference type="HAMAP" id="MF_00495">
    <property type="entry name" value="GPH_hydrolase_bact"/>
    <property type="match status" value="1"/>
</dbReference>